<proteinExistence type="predicted"/>
<protein>
    <submittedName>
        <fullName evidence="1">Uncharacterized protein</fullName>
    </submittedName>
</protein>
<sequence length="201" mass="21543">MAISDGVVRYLGSTKNLVGCVAGLGGVGLHLTGFAGAYWLPVIGGLYLVGALAAPPERVRLAVDPAIAASRLRSDLAALLAKVRAEAKRMPDGALDRLDHIGEVLDAVLQRPEELAADPETSHGVTRLVRVDVPLAVETYLNLPWWIGVAKRSGARSAAGELAAQLELLEVDAEKVASRFFADDLRRQSDHTRYLEDRAED</sequence>
<comment type="caution">
    <text evidence="1">The sequence shown here is derived from an EMBL/GenBank/DDBJ whole genome shotgun (WGS) entry which is preliminary data.</text>
</comment>
<dbReference type="AlphaFoldDB" id="A0A9W6QME5"/>
<reference evidence="1" key="1">
    <citation type="submission" date="2023-02" db="EMBL/GenBank/DDBJ databases">
        <title>Actinokineospora globicatena NBRC 15670.</title>
        <authorList>
            <person name="Ichikawa N."/>
            <person name="Sato H."/>
            <person name="Tonouchi N."/>
        </authorList>
    </citation>
    <scope>NUCLEOTIDE SEQUENCE</scope>
    <source>
        <strain evidence="1">NBRC 15670</strain>
    </source>
</reference>
<evidence type="ECO:0000313" key="2">
    <source>
        <dbReference type="Proteomes" id="UP001165042"/>
    </source>
</evidence>
<evidence type="ECO:0000313" key="1">
    <source>
        <dbReference type="EMBL" id="GLW93083.1"/>
    </source>
</evidence>
<dbReference type="RefSeq" id="WP_285611463.1">
    <property type="nucleotide sequence ID" value="NZ_BSSD01000005.1"/>
</dbReference>
<dbReference type="EMBL" id="BSSD01000005">
    <property type="protein sequence ID" value="GLW93083.1"/>
    <property type="molecule type" value="Genomic_DNA"/>
</dbReference>
<keyword evidence="2" id="KW-1185">Reference proteome</keyword>
<organism evidence="1 2">
    <name type="scientific">Actinokineospora globicatena</name>
    <dbReference type="NCBI Taxonomy" id="103729"/>
    <lineage>
        <taxon>Bacteria</taxon>
        <taxon>Bacillati</taxon>
        <taxon>Actinomycetota</taxon>
        <taxon>Actinomycetes</taxon>
        <taxon>Pseudonocardiales</taxon>
        <taxon>Pseudonocardiaceae</taxon>
        <taxon>Actinokineospora</taxon>
    </lineage>
</organism>
<accession>A0A9W6QME5</accession>
<name>A0A9W6QME5_9PSEU</name>
<gene>
    <name evidence="1" type="ORF">Aglo03_38990</name>
</gene>
<dbReference type="Proteomes" id="UP001165042">
    <property type="component" value="Unassembled WGS sequence"/>
</dbReference>